<dbReference type="GO" id="GO:0008757">
    <property type="term" value="F:S-adenosylmethionine-dependent methyltransferase activity"/>
    <property type="evidence" value="ECO:0007669"/>
    <property type="project" value="InterPro"/>
</dbReference>
<reference evidence="2 3" key="1">
    <citation type="submission" date="2018-10" db="EMBL/GenBank/DDBJ databases">
        <title>Isolation, diversity and antibacterial activity of antinobacteria from the wheat rhizosphere soil.</title>
        <authorList>
            <person name="Sun T."/>
        </authorList>
    </citation>
    <scope>NUCLEOTIDE SEQUENCE [LARGE SCALE GENOMIC DNA]</scope>
    <source>
        <strain evidence="2 3">SJ-23</strain>
    </source>
</reference>
<dbReference type="InterPro" id="IPR013216">
    <property type="entry name" value="Methyltransf_11"/>
</dbReference>
<evidence type="ECO:0000313" key="2">
    <source>
        <dbReference type="EMBL" id="RNB45556.1"/>
    </source>
</evidence>
<comment type="caution">
    <text evidence="2">The sequence shown here is derived from an EMBL/GenBank/DDBJ whole genome shotgun (WGS) entry which is preliminary data.</text>
</comment>
<dbReference type="RefSeq" id="WP_122938039.1">
    <property type="nucleotide sequence ID" value="NZ_JBHSNT010000067.1"/>
</dbReference>
<dbReference type="Gene3D" id="3.40.50.150">
    <property type="entry name" value="Vaccinia Virus protein VP39"/>
    <property type="match status" value="1"/>
</dbReference>
<dbReference type="InterPro" id="IPR029063">
    <property type="entry name" value="SAM-dependent_MTases_sf"/>
</dbReference>
<dbReference type="SUPFAM" id="SSF53335">
    <property type="entry name" value="S-adenosyl-L-methionine-dependent methyltransferases"/>
    <property type="match status" value="1"/>
</dbReference>
<feature type="domain" description="Methyltransferase type 11" evidence="1">
    <location>
        <begin position="56"/>
        <end position="143"/>
    </location>
</feature>
<evidence type="ECO:0000313" key="3">
    <source>
        <dbReference type="Proteomes" id="UP000275048"/>
    </source>
</evidence>
<evidence type="ECO:0000259" key="1">
    <source>
        <dbReference type="Pfam" id="PF08241"/>
    </source>
</evidence>
<dbReference type="OrthoDB" id="1550779at2"/>
<sequence length="222" mass="24342">MDDCCGVPDAGRYDAVFGARFARDVARRYRRRGLTGTERRIVDFVTATGIDGASVLEVGGGVGEIQLELLSRGASSAVNLELSHAYEAEATALITRAGVADRVTRLLGIDLARAPEAVERADVVILHRVVCCYPDYELLLAAAAGRARQTLVFSHPPRSWLTRWGVAFENLMFRMGRQSYRGFVHPPEAMIDVVRRHGLDPTFRSRGFAWSVIGATRPQAVA</sequence>
<keyword evidence="2" id="KW-0489">Methyltransferase</keyword>
<proteinExistence type="predicted"/>
<dbReference type="Pfam" id="PF08241">
    <property type="entry name" value="Methyltransf_11"/>
    <property type="match status" value="1"/>
</dbReference>
<protein>
    <submittedName>
        <fullName evidence="2">SAM-dependent methyltransferase</fullName>
    </submittedName>
</protein>
<name>A0A3M8A392_9MICO</name>
<gene>
    <name evidence="2" type="ORF">EDM22_15750</name>
</gene>
<dbReference type="Proteomes" id="UP000275048">
    <property type="component" value="Unassembled WGS sequence"/>
</dbReference>
<dbReference type="GO" id="GO:0032259">
    <property type="term" value="P:methylation"/>
    <property type="evidence" value="ECO:0007669"/>
    <property type="project" value="UniProtKB-KW"/>
</dbReference>
<dbReference type="AlphaFoldDB" id="A0A3M8A392"/>
<organism evidence="2 3">
    <name type="scientific">Agromyces tardus</name>
    <dbReference type="NCBI Taxonomy" id="2583849"/>
    <lineage>
        <taxon>Bacteria</taxon>
        <taxon>Bacillati</taxon>
        <taxon>Actinomycetota</taxon>
        <taxon>Actinomycetes</taxon>
        <taxon>Micrococcales</taxon>
        <taxon>Microbacteriaceae</taxon>
        <taxon>Agromyces</taxon>
    </lineage>
</organism>
<dbReference type="EMBL" id="RHHB01000045">
    <property type="protein sequence ID" value="RNB45556.1"/>
    <property type="molecule type" value="Genomic_DNA"/>
</dbReference>
<accession>A0A3M8A392</accession>
<keyword evidence="2" id="KW-0808">Transferase</keyword>
<keyword evidence="3" id="KW-1185">Reference proteome</keyword>